<evidence type="ECO:0000313" key="1">
    <source>
        <dbReference type="EMBL" id="MBF6022860.1"/>
    </source>
</evidence>
<proteinExistence type="predicted"/>
<reference evidence="1 2" key="1">
    <citation type="submission" date="2020-11" db="EMBL/GenBank/DDBJ databases">
        <title>Draft Genome Sequence and Secondary Metabolite Biosynthetic Potential of the Lysobacter niastensis Type strain DSM 18481.</title>
        <authorList>
            <person name="Turrini P."/>
            <person name="Artuso I."/>
            <person name="Tescari M."/>
            <person name="Lugli G.A."/>
            <person name="Frangipani E."/>
            <person name="Ventura M."/>
            <person name="Visca P."/>
        </authorList>
    </citation>
    <scope>NUCLEOTIDE SEQUENCE [LARGE SCALE GENOMIC DNA]</scope>
    <source>
        <strain evidence="1 2">DSM 18481</strain>
    </source>
</reference>
<comment type="caution">
    <text evidence="1">The sequence shown here is derived from an EMBL/GenBank/DDBJ whole genome shotgun (WGS) entry which is preliminary data.</text>
</comment>
<dbReference type="Proteomes" id="UP001429984">
    <property type="component" value="Unassembled WGS sequence"/>
</dbReference>
<dbReference type="EMBL" id="JADLZT010000001">
    <property type="protein sequence ID" value="MBF6022860.1"/>
    <property type="molecule type" value="Genomic_DNA"/>
</dbReference>
<dbReference type="InterPro" id="IPR027417">
    <property type="entry name" value="P-loop_NTPase"/>
</dbReference>
<dbReference type="InterPro" id="IPR034154">
    <property type="entry name" value="TOPRIM_DnaG/twinkle"/>
</dbReference>
<organism evidence="1 2">
    <name type="scientific">Lysobacter niastensis</name>
    <dbReference type="NCBI Taxonomy" id="380629"/>
    <lineage>
        <taxon>Bacteria</taxon>
        <taxon>Pseudomonadati</taxon>
        <taxon>Pseudomonadota</taxon>
        <taxon>Gammaproteobacteria</taxon>
        <taxon>Lysobacterales</taxon>
        <taxon>Lysobacteraceae</taxon>
        <taxon>Lysobacter</taxon>
    </lineage>
</organism>
<gene>
    <name evidence="1" type="ORF">IU514_02345</name>
</gene>
<dbReference type="Pfam" id="PF13481">
    <property type="entry name" value="AAA_25"/>
    <property type="match status" value="1"/>
</dbReference>
<dbReference type="CDD" id="cd01029">
    <property type="entry name" value="TOPRIM_primases"/>
    <property type="match status" value="1"/>
</dbReference>
<dbReference type="Gene3D" id="3.40.50.300">
    <property type="entry name" value="P-loop containing nucleotide triphosphate hydrolases"/>
    <property type="match status" value="1"/>
</dbReference>
<dbReference type="RefSeq" id="WP_194929439.1">
    <property type="nucleotide sequence ID" value="NZ_JADLZT010000001.1"/>
</dbReference>
<accession>A0ABS0B6U5</accession>
<sequence length="622" mass="66660">MSDAHYAAIIEAVARELCGDPNPKLSSGRELRYGSNGSLSVDLDKATWYDHEAGEGGGVLALVMQRTGRSDAKAWLREHGYDVGNVLPAEVAYDYFDESGELLYQVVRKPGHKFLQRQPEGSGWAWNLKGVTPVLYRLPELLARPTDTVFVVEGEKDADNLAALGLLATTNSGGAGKWRDAYADVLTGRDVVVLPDNDAPGRAHAEAIVASLAGKARGRVVELPGLRSKGDVSDWLAAGGTREALLALCAESAVTAAENALRSVPLDDVMSAEPEAPQFVMEPVMPKRVVTLFGGHGGAGKSMLGLTWCAHVAAGRPWGAFEVTQAPVVYLSLEDEGRVVRYRLRHIIEAYSLHWPTVASHLRIFDGSDVEAALMVEVSDGGVSRLAETSVMGEIERAAAGAGLVVLDNASDAYAGNENARLQVRTFMRRLAKLARAGNAAVVLLAHIDKNAAKNGAKDNSYSGSTAWHNSARSRLALVEEDGQLELRHEKSNWGAKAEPLRLARGDHGVIVPIGSSEGDASLAKLVAQADQDNVLGLLVIAIGAGQVVTTAESGPLTTWHVLSKLAEFPPAYQGRLGRRRLEAALVALERADRIRRRAYTKPNRHQGECWELAQIDARSAA</sequence>
<name>A0ABS0B6U5_9GAMM</name>
<protein>
    <submittedName>
        <fullName evidence="1">AAA family ATPase</fullName>
    </submittedName>
</protein>
<evidence type="ECO:0000313" key="2">
    <source>
        <dbReference type="Proteomes" id="UP001429984"/>
    </source>
</evidence>
<dbReference type="SUPFAM" id="SSF52540">
    <property type="entry name" value="P-loop containing nucleoside triphosphate hydrolases"/>
    <property type="match status" value="1"/>
</dbReference>
<dbReference type="Gene3D" id="3.40.1360.10">
    <property type="match status" value="1"/>
</dbReference>
<keyword evidence="2" id="KW-1185">Reference proteome</keyword>